<feature type="transmembrane region" description="Helical" evidence="7">
    <location>
        <begin position="33"/>
        <end position="55"/>
    </location>
</feature>
<protein>
    <submittedName>
        <fullName evidence="8">Chromate transporter</fullName>
    </submittedName>
</protein>
<comment type="caution">
    <text evidence="8">The sequence shown here is derived from an EMBL/GenBank/DDBJ whole genome shotgun (WGS) entry which is preliminary data.</text>
</comment>
<gene>
    <name evidence="8" type="ORF">LY56_01442</name>
</gene>
<evidence type="ECO:0000256" key="4">
    <source>
        <dbReference type="ARBA" id="ARBA00022692"/>
    </source>
</evidence>
<dbReference type="EMBL" id="QKZQ01000005">
    <property type="protein sequence ID" value="PZX45879.1"/>
    <property type="molecule type" value="Genomic_DNA"/>
</dbReference>
<dbReference type="InterPro" id="IPR003370">
    <property type="entry name" value="Chromate_transpt"/>
</dbReference>
<proteinExistence type="inferred from homology"/>
<evidence type="ECO:0000313" key="9">
    <source>
        <dbReference type="Proteomes" id="UP000249364"/>
    </source>
</evidence>
<keyword evidence="6 7" id="KW-0472">Membrane</keyword>
<dbReference type="AlphaFoldDB" id="A0A2W7QW86"/>
<dbReference type="PIRSF" id="PIRSF004810">
    <property type="entry name" value="ChrA"/>
    <property type="match status" value="1"/>
</dbReference>
<reference evidence="8 9" key="1">
    <citation type="submission" date="2018-06" db="EMBL/GenBank/DDBJ databases">
        <title>Genomic Encyclopedia of Archaeal and Bacterial Type Strains, Phase II (KMG-II): from individual species to whole genera.</title>
        <authorList>
            <person name="Goeker M."/>
        </authorList>
    </citation>
    <scope>NUCLEOTIDE SEQUENCE [LARGE SCALE GENOMIC DNA]</scope>
    <source>
        <strain evidence="8 9">DSM 13087</strain>
    </source>
</reference>
<feature type="transmembrane region" description="Helical" evidence="7">
    <location>
        <begin position="142"/>
        <end position="160"/>
    </location>
</feature>
<name>A0A2W7QW86_9RHOB</name>
<keyword evidence="9" id="KW-1185">Reference proteome</keyword>
<evidence type="ECO:0000313" key="8">
    <source>
        <dbReference type="EMBL" id="PZX45879.1"/>
    </source>
</evidence>
<evidence type="ECO:0000256" key="2">
    <source>
        <dbReference type="ARBA" id="ARBA00005262"/>
    </source>
</evidence>
<dbReference type="GO" id="GO:0015109">
    <property type="term" value="F:chromate transmembrane transporter activity"/>
    <property type="evidence" value="ECO:0007669"/>
    <property type="project" value="InterPro"/>
</dbReference>
<comment type="subcellular location">
    <subcellularLocation>
        <location evidence="1">Cell membrane</location>
        <topology evidence="1">Multi-pass membrane protein</topology>
    </subcellularLocation>
</comment>
<feature type="transmembrane region" description="Helical" evidence="7">
    <location>
        <begin position="219"/>
        <end position="238"/>
    </location>
</feature>
<feature type="transmembrane region" description="Helical" evidence="7">
    <location>
        <begin position="384"/>
        <end position="417"/>
    </location>
</feature>
<comment type="similarity">
    <text evidence="2">Belongs to the chromate ion transporter (CHR) (TC 2.A.51) family.</text>
</comment>
<feature type="transmembrane region" description="Helical" evidence="7">
    <location>
        <begin position="315"/>
        <end position="340"/>
    </location>
</feature>
<evidence type="ECO:0000256" key="7">
    <source>
        <dbReference type="SAM" id="Phobius"/>
    </source>
</evidence>
<sequence>MPVLPHEGVPEHGIGGDMTDVTQTPQQGSAREVFWAFLKLGLTSFGGPIAHLGYFRDELVTRRGWVSEAAYADLVALCQFLPGPASSQVGFALGLMRAGWLGALAAFTAFTLPSALVLLGFAMTAANLAGPVGTGALNGLKIVAVAIVAQAVLGMARALCPDAARAAIAAAAVVVLAFVPGPLGMVGAITLGGVAGLMLGRGATAPAGRSAPVPVSRGVALGALAAFFALLALLPLVAGQAQALAVIDSFYRAGALVFGGGHVVLPLLQAEVVAPGWVSPDAFLAGYGAAQAVPGPLFTFAAYLGAVLGPEPHGLAGAALALAAVFLPGFLLLVGVLPFWDQFRRMARAQSLMQGANAAVVGILGAALYAPVFTSAIGDMRDFALALACFVLLVAWKAPPWAVVVVAALGGVGLALAG</sequence>
<dbReference type="Proteomes" id="UP000249364">
    <property type="component" value="Unassembled WGS sequence"/>
</dbReference>
<accession>A0A2W7QW86</accession>
<dbReference type="NCBIfam" id="TIGR00937">
    <property type="entry name" value="2A51"/>
    <property type="match status" value="1"/>
</dbReference>
<dbReference type="GO" id="GO:0005886">
    <property type="term" value="C:plasma membrane"/>
    <property type="evidence" value="ECO:0007669"/>
    <property type="project" value="UniProtKB-SubCell"/>
</dbReference>
<evidence type="ECO:0000256" key="1">
    <source>
        <dbReference type="ARBA" id="ARBA00004651"/>
    </source>
</evidence>
<feature type="transmembrane region" description="Helical" evidence="7">
    <location>
        <begin position="100"/>
        <end position="122"/>
    </location>
</feature>
<dbReference type="PANTHER" id="PTHR33567:SF3">
    <property type="entry name" value="CHROMATE ION TRANSPORTER (EUROFUNG)"/>
    <property type="match status" value="1"/>
</dbReference>
<dbReference type="STRING" id="121821.GCA_001870675_00230"/>
<keyword evidence="3" id="KW-1003">Cell membrane</keyword>
<dbReference type="Pfam" id="PF02417">
    <property type="entry name" value="Chromate_transp"/>
    <property type="match status" value="2"/>
</dbReference>
<evidence type="ECO:0000256" key="5">
    <source>
        <dbReference type="ARBA" id="ARBA00022989"/>
    </source>
</evidence>
<evidence type="ECO:0000256" key="6">
    <source>
        <dbReference type="ARBA" id="ARBA00023136"/>
    </source>
</evidence>
<evidence type="ECO:0000256" key="3">
    <source>
        <dbReference type="ARBA" id="ARBA00022475"/>
    </source>
</evidence>
<feature type="transmembrane region" description="Helical" evidence="7">
    <location>
        <begin position="250"/>
        <end position="268"/>
    </location>
</feature>
<dbReference type="InterPro" id="IPR014047">
    <property type="entry name" value="Chr_Tranpt_l_chain"/>
</dbReference>
<keyword evidence="5 7" id="KW-1133">Transmembrane helix</keyword>
<keyword evidence="4 7" id="KW-0812">Transmembrane</keyword>
<feature type="transmembrane region" description="Helical" evidence="7">
    <location>
        <begin position="167"/>
        <end position="199"/>
    </location>
</feature>
<organism evidence="8 9">
    <name type="scientific">Roseinatronobacter thiooxidans</name>
    <dbReference type="NCBI Taxonomy" id="121821"/>
    <lineage>
        <taxon>Bacteria</taxon>
        <taxon>Pseudomonadati</taxon>
        <taxon>Pseudomonadota</taxon>
        <taxon>Alphaproteobacteria</taxon>
        <taxon>Rhodobacterales</taxon>
        <taxon>Paracoccaceae</taxon>
        <taxon>Roseinatronobacter</taxon>
    </lineage>
</organism>
<dbReference type="PANTHER" id="PTHR33567">
    <property type="entry name" value="CHROMATE ION TRANSPORTER (EUROFUNG)"/>
    <property type="match status" value="1"/>
</dbReference>
<feature type="transmembrane region" description="Helical" evidence="7">
    <location>
        <begin position="352"/>
        <end position="372"/>
    </location>
</feature>